<dbReference type="AlphaFoldDB" id="A0A5C3NNA9"/>
<evidence type="ECO:0000313" key="2">
    <source>
        <dbReference type="EMBL" id="TFK77768.1"/>
    </source>
</evidence>
<feature type="region of interest" description="Disordered" evidence="1">
    <location>
        <begin position="80"/>
        <end position="108"/>
    </location>
</feature>
<evidence type="ECO:0000256" key="1">
    <source>
        <dbReference type="SAM" id="MobiDB-lite"/>
    </source>
</evidence>
<organism evidence="2 3">
    <name type="scientific">Polyporus arcularius HHB13444</name>
    <dbReference type="NCBI Taxonomy" id="1314778"/>
    <lineage>
        <taxon>Eukaryota</taxon>
        <taxon>Fungi</taxon>
        <taxon>Dikarya</taxon>
        <taxon>Basidiomycota</taxon>
        <taxon>Agaricomycotina</taxon>
        <taxon>Agaricomycetes</taxon>
        <taxon>Polyporales</taxon>
        <taxon>Polyporaceae</taxon>
        <taxon>Polyporus</taxon>
    </lineage>
</organism>
<dbReference type="InParanoid" id="A0A5C3NNA9"/>
<proteinExistence type="predicted"/>
<sequence>MDANIETLRPRSGATSERGVRSGRSCSRGQQTVRYSGQLSGFQDLSMSQNMPAVRGLTGGTHSGAHACCAQQPESKMMDFSLKRRPSCRSPGERQQLARQKQRSSWVDRPPVEAQRLLGSHVDVRELCVICVRARCRGVVCGLKLSSLAPNFSLDGERLALRWIKTQSRAP</sequence>
<dbReference type="Proteomes" id="UP000308197">
    <property type="component" value="Unassembled WGS sequence"/>
</dbReference>
<protein>
    <submittedName>
        <fullName evidence="2">Uncharacterized protein</fullName>
    </submittedName>
</protein>
<dbReference type="EMBL" id="ML213184">
    <property type="protein sequence ID" value="TFK77768.1"/>
    <property type="molecule type" value="Genomic_DNA"/>
</dbReference>
<gene>
    <name evidence="2" type="ORF">K466DRAFT_668626</name>
</gene>
<reference evidence="2 3" key="1">
    <citation type="journal article" date="2019" name="Nat. Ecol. Evol.">
        <title>Megaphylogeny resolves global patterns of mushroom evolution.</title>
        <authorList>
            <person name="Varga T."/>
            <person name="Krizsan K."/>
            <person name="Foldi C."/>
            <person name="Dima B."/>
            <person name="Sanchez-Garcia M."/>
            <person name="Sanchez-Ramirez S."/>
            <person name="Szollosi G.J."/>
            <person name="Szarkandi J.G."/>
            <person name="Papp V."/>
            <person name="Albert L."/>
            <person name="Andreopoulos W."/>
            <person name="Angelini C."/>
            <person name="Antonin V."/>
            <person name="Barry K.W."/>
            <person name="Bougher N.L."/>
            <person name="Buchanan P."/>
            <person name="Buyck B."/>
            <person name="Bense V."/>
            <person name="Catcheside P."/>
            <person name="Chovatia M."/>
            <person name="Cooper J."/>
            <person name="Damon W."/>
            <person name="Desjardin D."/>
            <person name="Finy P."/>
            <person name="Geml J."/>
            <person name="Haridas S."/>
            <person name="Hughes K."/>
            <person name="Justo A."/>
            <person name="Karasinski D."/>
            <person name="Kautmanova I."/>
            <person name="Kiss B."/>
            <person name="Kocsube S."/>
            <person name="Kotiranta H."/>
            <person name="LaButti K.M."/>
            <person name="Lechner B.E."/>
            <person name="Liimatainen K."/>
            <person name="Lipzen A."/>
            <person name="Lukacs Z."/>
            <person name="Mihaltcheva S."/>
            <person name="Morgado L.N."/>
            <person name="Niskanen T."/>
            <person name="Noordeloos M.E."/>
            <person name="Ohm R.A."/>
            <person name="Ortiz-Santana B."/>
            <person name="Ovrebo C."/>
            <person name="Racz N."/>
            <person name="Riley R."/>
            <person name="Savchenko A."/>
            <person name="Shiryaev A."/>
            <person name="Soop K."/>
            <person name="Spirin V."/>
            <person name="Szebenyi C."/>
            <person name="Tomsovsky M."/>
            <person name="Tulloss R.E."/>
            <person name="Uehling J."/>
            <person name="Grigoriev I.V."/>
            <person name="Vagvolgyi C."/>
            <person name="Papp T."/>
            <person name="Martin F.M."/>
            <person name="Miettinen O."/>
            <person name="Hibbett D.S."/>
            <person name="Nagy L.G."/>
        </authorList>
    </citation>
    <scope>NUCLEOTIDE SEQUENCE [LARGE SCALE GENOMIC DNA]</scope>
    <source>
        <strain evidence="2 3">HHB13444</strain>
    </source>
</reference>
<keyword evidence="3" id="KW-1185">Reference proteome</keyword>
<feature type="region of interest" description="Disordered" evidence="1">
    <location>
        <begin position="1"/>
        <end position="30"/>
    </location>
</feature>
<accession>A0A5C3NNA9</accession>
<evidence type="ECO:0000313" key="3">
    <source>
        <dbReference type="Proteomes" id="UP000308197"/>
    </source>
</evidence>
<name>A0A5C3NNA9_9APHY</name>